<evidence type="ECO:0000313" key="1">
    <source>
        <dbReference type="EMBL" id="GIY97844.1"/>
    </source>
</evidence>
<gene>
    <name evidence="1" type="ORF">CEXT_397991</name>
</gene>
<comment type="caution">
    <text evidence="1">The sequence shown here is derived from an EMBL/GenBank/DDBJ whole genome shotgun (WGS) entry which is preliminary data.</text>
</comment>
<protein>
    <submittedName>
        <fullName evidence="1">Flag-like protein</fullName>
    </submittedName>
</protein>
<evidence type="ECO:0000313" key="2">
    <source>
        <dbReference type="Proteomes" id="UP001054945"/>
    </source>
</evidence>
<name>A0AAV4XV64_CAEEX</name>
<dbReference type="Proteomes" id="UP001054945">
    <property type="component" value="Unassembled WGS sequence"/>
</dbReference>
<sequence length="78" mass="8406">MLDALQTNGFNYKSFGNLLSQYSSGSGTCNDNDLNLLMDALQAALHCLTYQGTLFVPDMPPPAILSAYTQAIRNLFGG</sequence>
<dbReference type="AlphaFoldDB" id="A0AAV4XV64"/>
<proteinExistence type="predicted"/>
<keyword evidence="2" id="KW-1185">Reference proteome</keyword>
<accession>A0AAV4XV64</accession>
<dbReference type="EMBL" id="BPLR01000842">
    <property type="protein sequence ID" value="GIY97844.1"/>
    <property type="molecule type" value="Genomic_DNA"/>
</dbReference>
<organism evidence="1 2">
    <name type="scientific">Caerostris extrusa</name>
    <name type="common">Bark spider</name>
    <name type="synonym">Caerostris bankana</name>
    <dbReference type="NCBI Taxonomy" id="172846"/>
    <lineage>
        <taxon>Eukaryota</taxon>
        <taxon>Metazoa</taxon>
        <taxon>Ecdysozoa</taxon>
        <taxon>Arthropoda</taxon>
        <taxon>Chelicerata</taxon>
        <taxon>Arachnida</taxon>
        <taxon>Araneae</taxon>
        <taxon>Araneomorphae</taxon>
        <taxon>Entelegynae</taxon>
        <taxon>Araneoidea</taxon>
        <taxon>Araneidae</taxon>
        <taxon>Caerostris</taxon>
    </lineage>
</organism>
<reference evidence="1 2" key="1">
    <citation type="submission" date="2021-06" db="EMBL/GenBank/DDBJ databases">
        <title>Caerostris extrusa draft genome.</title>
        <authorList>
            <person name="Kono N."/>
            <person name="Arakawa K."/>
        </authorList>
    </citation>
    <scope>NUCLEOTIDE SEQUENCE [LARGE SCALE GENOMIC DNA]</scope>
</reference>